<dbReference type="Proteomes" id="UP000006222">
    <property type="component" value="Unassembled WGS sequence"/>
</dbReference>
<sequence>MDKWMKPSATSIGAGGSFPVACICSHCCWVAILQTMDGESLDTGSLDMALRIEKAG</sequence>
<accession>F2AY22</accession>
<proteinExistence type="predicted"/>
<comment type="caution">
    <text evidence="1">The sequence shown here is derived from an EMBL/GenBank/DDBJ whole genome shotgun (WGS) entry which is preliminary data.</text>
</comment>
<organism evidence="1 2">
    <name type="scientific">Rhodopirellula baltica WH47</name>
    <dbReference type="NCBI Taxonomy" id="991778"/>
    <lineage>
        <taxon>Bacteria</taxon>
        <taxon>Pseudomonadati</taxon>
        <taxon>Planctomycetota</taxon>
        <taxon>Planctomycetia</taxon>
        <taxon>Pirellulales</taxon>
        <taxon>Pirellulaceae</taxon>
        <taxon>Rhodopirellula</taxon>
    </lineage>
</organism>
<gene>
    <name evidence="1" type="ORF">RBWH47_01335</name>
</gene>
<dbReference type="EMBL" id="AFAR01000230">
    <property type="protein sequence ID" value="EGF25425.1"/>
    <property type="molecule type" value="Genomic_DNA"/>
</dbReference>
<evidence type="ECO:0000313" key="2">
    <source>
        <dbReference type="Proteomes" id="UP000006222"/>
    </source>
</evidence>
<dbReference type="AlphaFoldDB" id="F2AY22"/>
<protein>
    <submittedName>
        <fullName evidence="1">Uncharacterized protein</fullName>
    </submittedName>
</protein>
<name>F2AY22_RHOBT</name>
<evidence type="ECO:0000313" key="1">
    <source>
        <dbReference type="EMBL" id="EGF25425.1"/>
    </source>
</evidence>
<reference evidence="1 2" key="1">
    <citation type="journal article" date="2013" name="Mar. Genomics">
        <title>Expression of sulfatases in Rhodopirellula baltica and the diversity of sulfatases in the genus Rhodopirellula.</title>
        <authorList>
            <person name="Wegner C.E."/>
            <person name="Richter-Heitmann T."/>
            <person name="Klindworth A."/>
            <person name="Klockow C."/>
            <person name="Richter M."/>
            <person name="Achstetter T."/>
            <person name="Glockner F.O."/>
            <person name="Harder J."/>
        </authorList>
    </citation>
    <scope>NUCLEOTIDE SEQUENCE [LARGE SCALE GENOMIC DNA]</scope>
    <source>
        <strain evidence="1 2">WH47</strain>
    </source>
</reference>